<evidence type="ECO:0000313" key="12">
    <source>
        <dbReference type="EMBL" id="SCL96725.1"/>
    </source>
</evidence>
<feature type="region of interest" description="Disordered" evidence="9">
    <location>
        <begin position="159"/>
        <end position="200"/>
    </location>
</feature>
<evidence type="ECO:0000256" key="1">
    <source>
        <dbReference type="ARBA" id="ARBA00004481"/>
    </source>
</evidence>
<dbReference type="Pfam" id="PF18097">
    <property type="entry name" value="Vta1_C"/>
    <property type="match status" value="1"/>
</dbReference>
<dbReference type="InterPro" id="IPR023175">
    <property type="entry name" value="Vta1/CALS_N_sf"/>
</dbReference>
<dbReference type="Gene3D" id="1.20.5.420">
    <property type="entry name" value="Immunoglobulin FC, subunit C"/>
    <property type="match status" value="1"/>
</dbReference>
<feature type="domain" description="Vta1 C-terminal" evidence="11">
    <location>
        <begin position="250"/>
        <end position="284"/>
    </location>
</feature>
<dbReference type="EMBL" id="LT608168">
    <property type="protein sequence ID" value="SCL96725.1"/>
    <property type="molecule type" value="Genomic_DNA"/>
</dbReference>
<dbReference type="InterPro" id="IPR039431">
    <property type="entry name" value="Vta1/CALS_N"/>
</dbReference>
<dbReference type="GO" id="GO:0010008">
    <property type="term" value="C:endosome membrane"/>
    <property type="evidence" value="ECO:0007669"/>
    <property type="project" value="UniProtKB-SubCell"/>
</dbReference>
<reference evidence="12 13" key="1">
    <citation type="submission" date="2016-08" db="EMBL/GenBank/DDBJ databases">
        <authorList>
            <consortium name="Pathogen Informatics"/>
        </authorList>
    </citation>
    <scope>NUCLEOTIDE SEQUENCE [LARGE SCALE GENOMIC DNA]</scope>
    <source>
        <strain evidence="12 13">AJ</strain>
    </source>
</reference>
<evidence type="ECO:0000259" key="10">
    <source>
        <dbReference type="Pfam" id="PF04652"/>
    </source>
</evidence>
<evidence type="ECO:0000256" key="4">
    <source>
        <dbReference type="ARBA" id="ARBA00022448"/>
    </source>
</evidence>
<name>A0A1C6X1X7_PLACU</name>
<keyword evidence="6" id="KW-0967">Endosome</keyword>
<dbReference type="InterPro" id="IPR044538">
    <property type="entry name" value="Vta1-like"/>
</dbReference>
<evidence type="ECO:0000259" key="11">
    <source>
        <dbReference type="Pfam" id="PF18097"/>
    </source>
</evidence>
<evidence type="ECO:0000256" key="9">
    <source>
        <dbReference type="SAM" id="MobiDB-lite"/>
    </source>
</evidence>
<feature type="domain" description="Vta1/callose synthase N-terminal" evidence="10">
    <location>
        <begin position="19"/>
        <end position="154"/>
    </location>
</feature>
<dbReference type="GO" id="GO:0005771">
    <property type="term" value="C:multivesicular body"/>
    <property type="evidence" value="ECO:0007669"/>
    <property type="project" value="TreeGrafter"/>
</dbReference>
<keyword evidence="7" id="KW-0653">Protein transport</keyword>
<keyword evidence="4" id="KW-0813">Transport</keyword>
<organism evidence="12 13">
    <name type="scientific">Plasmodium chabaudi chabaudi</name>
    <dbReference type="NCBI Taxonomy" id="31271"/>
    <lineage>
        <taxon>Eukaryota</taxon>
        <taxon>Sar</taxon>
        <taxon>Alveolata</taxon>
        <taxon>Apicomplexa</taxon>
        <taxon>Aconoidasida</taxon>
        <taxon>Haemosporida</taxon>
        <taxon>Plasmodiidae</taxon>
        <taxon>Plasmodium</taxon>
        <taxon>Plasmodium (Vinckeia)</taxon>
    </lineage>
</organism>
<dbReference type="InterPro" id="IPR041212">
    <property type="entry name" value="Vta1_C"/>
</dbReference>
<evidence type="ECO:0000256" key="2">
    <source>
        <dbReference type="ARBA" id="ARBA00004496"/>
    </source>
</evidence>
<evidence type="ECO:0000313" key="13">
    <source>
        <dbReference type="Proteomes" id="UP000507163"/>
    </source>
</evidence>
<evidence type="ECO:0000256" key="8">
    <source>
        <dbReference type="ARBA" id="ARBA00023136"/>
    </source>
</evidence>
<dbReference type="PANTHER" id="PTHR46009">
    <property type="entry name" value="VACUOLAR PROTEIN SORTING-ASSOCIATED PROTEIN VTA1 HOMOLOG"/>
    <property type="match status" value="1"/>
</dbReference>
<evidence type="ECO:0000256" key="5">
    <source>
        <dbReference type="ARBA" id="ARBA00022490"/>
    </source>
</evidence>
<sequence length="284" mass="33379">MEGNKEINTKEAKPNMKQIKFILKKSEELEKKHSLASFLCVLYVSEQLNDYVKNNYSDTEAKNLLLNCVEKAERIRPTFDSLDYSKLADLCKQLFLAADKNDRTEEITNKTIHMFFTAQIFYEILNHFQTLNDDEKKKYLYAKYKTIYIKKCFDNDIKPEPGSPKPELEKDQSEDLAEPYEEMPINQENKKKDIQKDKSDEEQMWVKNDIWGEEENYLSFPKNEDSNLLFNNTDNNKIGENNKNRKSVNISQSLKHSQYATNALMFEDVVTAKKELKLALSYLE</sequence>
<keyword evidence="8" id="KW-0472">Membrane</keyword>
<accession>A0A1C6X1X7</accession>
<dbReference type="PANTHER" id="PTHR46009:SF1">
    <property type="entry name" value="VACUOLAR PROTEIN SORTING-ASSOCIATED PROTEIN VTA1 HOMOLOG"/>
    <property type="match status" value="1"/>
</dbReference>
<gene>
    <name evidence="12" type="ORF">PCHAJ_000026000</name>
</gene>
<proteinExistence type="inferred from homology"/>
<evidence type="ECO:0000256" key="3">
    <source>
        <dbReference type="ARBA" id="ARBA00007895"/>
    </source>
</evidence>
<evidence type="ECO:0000256" key="7">
    <source>
        <dbReference type="ARBA" id="ARBA00022927"/>
    </source>
</evidence>
<dbReference type="GO" id="GO:0032511">
    <property type="term" value="P:late endosome to vacuole transport via multivesicular body sorting pathway"/>
    <property type="evidence" value="ECO:0007669"/>
    <property type="project" value="InterPro"/>
</dbReference>
<comment type="subcellular location">
    <subcellularLocation>
        <location evidence="2">Cytoplasm</location>
    </subcellularLocation>
    <subcellularLocation>
        <location evidence="1">Endosome membrane</location>
        <topology evidence="1">Peripheral membrane protein</topology>
    </subcellularLocation>
</comment>
<protein>
    <submittedName>
        <fullName evidence="12">Vacuolar protein sorting-associated protein VTA1, putative</fullName>
    </submittedName>
</protein>
<dbReference type="Gene3D" id="1.25.40.270">
    <property type="entry name" value="Vacuolar protein sorting-associated protein vta1"/>
    <property type="match status" value="1"/>
</dbReference>
<comment type="similarity">
    <text evidence="3">Belongs to the VTA1 family.</text>
</comment>
<dbReference type="AlphaFoldDB" id="A0A1C6X1X7"/>
<dbReference type="Pfam" id="PF04652">
    <property type="entry name" value="Vta1"/>
    <property type="match status" value="1"/>
</dbReference>
<keyword evidence="5" id="KW-0963">Cytoplasm</keyword>
<feature type="compositionally biased region" description="Basic and acidic residues" evidence="9">
    <location>
        <begin position="188"/>
        <end position="200"/>
    </location>
</feature>
<dbReference type="Proteomes" id="UP000507163">
    <property type="component" value="Chromosome 2"/>
</dbReference>
<dbReference type="GO" id="GO:0015031">
    <property type="term" value="P:protein transport"/>
    <property type="evidence" value="ECO:0007669"/>
    <property type="project" value="UniProtKB-KW"/>
</dbReference>
<evidence type="ECO:0000256" key="6">
    <source>
        <dbReference type="ARBA" id="ARBA00022753"/>
    </source>
</evidence>